<reference evidence="1 3" key="1">
    <citation type="journal article" date="2007" name="Science">
        <title>Draft genome of the filarial nematode parasite Brugia malayi.</title>
        <authorList>
            <person name="Ghedin E."/>
            <person name="Wang S."/>
            <person name="Spiro D."/>
            <person name="Caler E."/>
            <person name="Zhao Q."/>
            <person name="Crabtree J."/>
            <person name="Allen J.E."/>
            <person name="Delcher A.L."/>
            <person name="Guiliano D.B."/>
            <person name="Miranda-Saavedra D."/>
            <person name="Angiuoli S.V."/>
            <person name="Creasy T."/>
            <person name="Amedeo P."/>
            <person name="Haas B."/>
            <person name="El-Sayed N.M."/>
            <person name="Wortman J.R."/>
            <person name="Feldblyum T."/>
            <person name="Tallon L."/>
            <person name="Schatz M."/>
            <person name="Shumway M."/>
            <person name="Koo H."/>
            <person name="Salzberg S.L."/>
            <person name="Schobel S."/>
            <person name="Pertea M."/>
            <person name="Pop M."/>
            <person name="White O."/>
            <person name="Barton G.J."/>
            <person name="Carlow C.K."/>
            <person name="Crawford M.J."/>
            <person name="Daub J."/>
            <person name="Dimmic M.W."/>
            <person name="Estes C.F."/>
            <person name="Foster J.M."/>
            <person name="Ganatra M."/>
            <person name="Gregory W.F."/>
            <person name="Johnson N.M."/>
            <person name="Jin J."/>
            <person name="Komuniecki R."/>
            <person name="Korf I."/>
            <person name="Kumar S."/>
            <person name="Laney S."/>
            <person name="Li B.W."/>
            <person name="Li W."/>
            <person name="Lindblom T.H."/>
            <person name="Lustigman S."/>
            <person name="Ma D."/>
            <person name="Maina C.V."/>
            <person name="Martin D.M."/>
            <person name="McCarter J.P."/>
            <person name="McReynolds L."/>
            <person name="Mitreva M."/>
            <person name="Nutman T.B."/>
            <person name="Parkinson J."/>
            <person name="Peregrin-Alvarez J.M."/>
            <person name="Poole C."/>
            <person name="Ren Q."/>
            <person name="Saunders L."/>
            <person name="Sluder A.E."/>
            <person name="Smith K."/>
            <person name="Stanke M."/>
            <person name="Unnasch T.R."/>
            <person name="Ware J."/>
            <person name="Wei A.D."/>
            <person name="Weil G."/>
            <person name="Williams D.J."/>
            <person name="Zhang Y."/>
            <person name="Williams S.A."/>
            <person name="Fraser-Liggett C."/>
            <person name="Slatko B."/>
            <person name="Blaxter M.L."/>
            <person name="Scott A.L."/>
        </authorList>
    </citation>
    <scope>NUCLEOTIDE SEQUENCE</scope>
    <source>
        <strain evidence="1 3">FR3</strain>
    </source>
</reference>
<dbReference type="AlphaFoldDB" id="A0A0J9XRZ4"/>
<dbReference type="WBParaSite" id="Bm9575.1">
    <property type="protein sequence ID" value="Bm9575.1"/>
    <property type="gene ID" value="WBGene00229836"/>
</dbReference>
<name>A0A0J9XRZ4_BRUMA</name>
<dbReference type="EMBL" id="LN856924">
    <property type="protein sequence ID" value="CDP94453.1"/>
    <property type="molecule type" value="Genomic_DNA"/>
</dbReference>
<dbReference type="Proteomes" id="UP000006672">
    <property type="component" value="Unassembled WGS sequence"/>
</dbReference>
<reference evidence="1" key="2">
    <citation type="submission" date="2012-12" db="EMBL/GenBank/DDBJ databases">
        <authorList>
            <person name="Gao Y.W."/>
            <person name="Fan S.T."/>
            <person name="Sun H.T."/>
            <person name="Wang Z."/>
            <person name="Gao X.L."/>
            <person name="Li Y.G."/>
            <person name="Wang T.C."/>
            <person name="Zhang K."/>
            <person name="Xu W.W."/>
            <person name="Yu Z.J."/>
            <person name="Xia X.Z."/>
        </authorList>
    </citation>
    <scope>NUCLEOTIDE SEQUENCE</scope>
    <source>
        <strain evidence="1">FR3</strain>
    </source>
</reference>
<gene>
    <name evidence="1 4 5" type="ORF">Bm9575</name>
    <name evidence="2" type="ORF">BM_BM9575</name>
    <name evidence="1" type="ORF">BM_Bm9575</name>
</gene>
<organism evidence="1">
    <name type="scientific">Brugia malayi</name>
    <name type="common">Filarial nematode worm</name>
    <dbReference type="NCBI Taxonomy" id="6279"/>
    <lineage>
        <taxon>Eukaryota</taxon>
        <taxon>Metazoa</taxon>
        <taxon>Ecdysozoa</taxon>
        <taxon>Nematoda</taxon>
        <taxon>Chromadorea</taxon>
        <taxon>Rhabditida</taxon>
        <taxon>Spirurina</taxon>
        <taxon>Spiruromorpha</taxon>
        <taxon>Filarioidea</taxon>
        <taxon>Onchocercidae</taxon>
        <taxon>Brugia</taxon>
    </lineage>
</organism>
<reference evidence="4" key="4">
    <citation type="submission" date="2019-12" db="UniProtKB">
        <authorList>
            <consortium name="WormBaseParasite"/>
        </authorList>
    </citation>
    <scope>IDENTIFICATION</scope>
</reference>
<evidence type="ECO:0000313" key="4">
    <source>
        <dbReference type="WBParaSite" id="Bm9575.1"/>
    </source>
</evidence>
<protein>
    <submittedName>
        <fullName evidence="1 4">Bm9575</fullName>
    </submittedName>
</protein>
<dbReference type="RefSeq" id="XP_001898110.1">
    <property type="nucleotide sequence ID" value="XM_001898075.1"/>
</dbReference>
<dbReference type="KEGG" id="bmy:BM_BM9575"/>
<proteinExistence type="predicted"/>
<dbReference type="CTD" id="6101553"/>
<evidence type="ECO:0000313" key="3">
    <source>
        <dbReference type="Proteomes" id="UP000006672"/>
    </source>
</evidence>
<evidence type="ECO:0000313" key="2">
    <source>
        <dbReference type="EMBL" id="VIO88962.1"/>
    </source>
</evidence>
<accession>A0A4E9EZU3</accession>
<sequence>MLQQCKKCKICEKVVGYVAAVRWSRPSVARCSGADGLQSSAPQYLSCRNCSSSHPQILSVSYQRSKGSIQSFRMDFICGIIPVLFNDYQWKVEEKCSL</sequence>
<dbReference type="GeneID" id="6101553"/>
<dbReference type="EMBL" id="CAAKNF010000196">
    <property type="protein sequence ID" value="VIO88962.1"/>
    <property type="molecule type" value="Genomic_DNA"/>
</dbReference>
<accession>A0A0J9XRZ4</accession>
<reference evidence="2" key="3">
    <citation type="submission" date="2019-04" db="EMBL/GenBank/DDBJ databases">
        <authorList>
            <person name="Howe K."/>
            <person name="Paulini M."/>
            <person name="Williams G."/>
        </authorList>
    </citation>
    <scope>NUCLEOTIDE SEQUENCE [LARGE SCALE GENOMIC DNA]</scope>
    <source>
        <strain evidence="2">FR3</strain>
    </source>
</reference>
<keyword evidence="3" id="KW-1185">Reference proteome</keyword>
<evidence type="ECO:0000313" key="1">
    <source>
        <dbReference type="EMBL" id="CDP94453.1"/>
    </source>
</evidence>
<evidence type="ECO:0000313" key="5">
    <source>
        <dbReference type="WormBase" id="Bm9575"/>
    </source>
</evidence>
<dbReference type="WormBase" id="Bm9575">
    <property type="protein sequence ID" value="BM18432"/>
    <property type="gene ID" value="WBGene00229836"/>
</dbReference>